<proteinExistence type="inferred from homology"/>
<dbReference type="AlphaFoldDB" id="A0A8J7VQ82"/>
<feature type="domain" description="AB hydrolase-1" evidence="5">
    <location>
        <begin position="84"/>
        <end position="223"/>
    </location>
</feature>
<evidence type="ECO:0000256" key="1">
    <source>
        <dbReference type="ARBA" id="ARBA00010088"/>
    </source>
</evidence>
<evidence type="ECO:0000313" key="9">
    <source>
        <dbReference type="Proteomes" id="UP000675747"/>
    </source>
</evidence>
<keyword evidence="3 7" id="KW-0378">Hydrolase</keyword>
<gene>
    <name evidence="7" type="ORF">KB893_00550</name>
    <name evidence="8" type="ORF">KB893_006895</name>
</gene>
<feature type="signal peptide" evidence="4">
    <location>
        <begin position="1"/>
        <end position="20"/>
    </location>
</feature>
<accession>A0A8J7VQ82</accession>
<protein>
    <submittedName>
        <fullName evidence="7">Alpha/beta hydrolase</fullName>
    </submittedName>
</protein>
<dbReference type="Proteomes" id="UP000675747">
    <property type="component" value="Unassembled WGS sequence"/>
</dbReference>
<evidence type="ECO:0000259" key="6">
    <source>
        <dbReference type="Pfam" id="PF08386"/>
    </source>
</evidence>
<evidence type="ECO:0000313" key="7">
    <source>
        <dbReference type="EMBL" id="MBR0561012.1"/>
    </source>
</evidence>
<evidence type="ECO:0000256" key="4">
    <source>
        <dbReference type="SAM" id="SignalP"/>
    </source>
</evidence>
<reference evidence="7" key="2">
    <citation type="submission" date="2021-04" db="EMBL/GenBank/DDBJ databases">
        <authorList>
            <person name="Karlyshev A.V."/>
        </authorList>
    </citation>
    <scope>NUCLEOTIDE SEQUENCE</scope>
    <source>
        <strain evidence="7">LMG 29479</strain>
    </source>
</reference>
<evidence type="ECO:0000256" key="2">
    <source>
        <dbReference type="ARBA" id="ARBA00022729"/>
    </source>
</evidence>
<sequence>MLRSASMLVLLSALAAPAGAAATASSFAACADDDQPGLAGSRCLRDAMPLRHGTQGDEAITIALRRFPAHDDGAHRGEVWLVAGGPGEAGASLYPMVATYRRAFPGYDLVIPDHRGTGASTRLCPAQEAVDSADGVALAGEEWGPCIGAMYAEPARAAAFNVTEAAQDLSTLIARHRGEGEVLVYGVSYGTQLVLRMLQVAPQPLDGVILDGLVPPERASHWDLSHRTAVVDEVGRDLLGAAGVDAYERLLATADPELWREAAPGGDLPRLMGTLLNFPALRARIPQVIDALAADDVAPLQEVVADLRTTTAAMTPYPLSPPSLPLVMLISASENNARPQLTKETVEAEAGDALFTSAIPGLLVDAPVPAYQRDAWYGRSPDALPRTLVIHGTLDPNTPYAGARAHAALLAKAGPVTFATVEDGAHLLAYVAPACFVGTVSAFVRNASVSERCSEAVAAGDVATAEDPA</sequence>
<evidence type="ECO:0000256" key="3">
    <source>
        <dbReference type="ARBA" id="ARBA00022801"/>
    </source>
</evidence>
<dbReference type="InterPro" id="IPR051601">
    <property type="entry name" value="Serine_prot/Carboxylest_S33"/>
</dbReference>
<dbReference type="Pfam" id="PF00561">
    <property type="entry name" value="Abhydrolase_1"/>
    <property type="match status" value="1"/>
</dbReference>
<keyword evidence="2 4" id="KW-0732">Signal</keyword>
<dbReference type="InterPro" id="IPR013595">
    <property type="entry name" value="Pept_S33_TAP-like_C"/>
</dbReference>
<comment type="similarity">
    <text evidence="1">Belongs to the peptidase S33 family.</text>
</comment>
<dbReference type="EMBL" id="JAGQFT020000004">
    <property type="protein sequence ID" value="MBS7456858.1"/>
    <property type="molecule type" value="Genomic_DNA"/>
</dbReference>
<dbReference type="Pfam" id="PF08386">
    <property type="entry name" value="Abhydrolase_4"/>
    <property type="match status" value="1"/>
</dbReference>
<feature type="domain" description="Peptidase S33 tripeptidyl aminopeptidase-like C-terminal" evidence="6">
    <location>
        <begin position="381"/>
        <end position="450"/>
    </location>
</feature>
<dbReference type="EMBL" id="JAGQFT010000002">
    <property type="protein sequence ID" value="MBR0561012.1"/>
    <property type="molecule type" value="Genomic_DNA"/>
</dbReference>
<dbReference type="PANTHER" id="PTHR43248:SF29">
    <property type="entry name" value="TRIPEPTIDYL AMINOPEPTIDASE"/>
    <property type="match status" value="1"/>
</dbReference>
<dbReference type="PROSITE" id="PS51257">
    <property type="entry name" value="PROKAR_LIPOPROTEIN"/>
    <property type="match status" value="1"/>
</dbReference>
<dbReference type="GO" id="GO:0016787">
    <property type="term" value="F:hydrolase activity"/>
    <property type="evidence" value="ECO:0007669"/>
    <property type="project" value="UniProtKB-KW"/>
</dbReference>
<evidence type="ECO:0000259" key="5">
    <source>
        <dbReference type="Pfam" id="PF00561"/>
    </source>
</evidence>
<feature type="chain" id="PRO_5042774098" evidence="4">
    <location>
        <begin position="21"/>
        <end position="469"/>
    </location>
</feature>
<reference evidence="8 9" key="1">
    <citation type="journal article" date="2021" name="Microbiol. Resour. Announc.">
        <title>Draft Genome Sequence of Coralloluteibacterium stylophorae LMG 29479T.</title>
        <authorList>
            <person name="Karlyshev A.V."/>
            <person name="Kudryashova E.B."/>
            <person name="Ariskina E.V."/>
            <person name="Conroy A.P."/>
            <person name="Abidueva E.Y."/>
        </authorList>
    </citation>
    <scope>NUCLEOTIDE SEQUENCE [LARGE SCALE GENOMIC DNA]</scope>
    <source>
        <strain evidence="8 9">LMG 29479</strain>
    </source>
</reference>
<dbReference type="PANTHER" id="PTHR43248">
    <property type="entry name" value="2-SUCCINYL-6-HYDROXY-2,4-CYCLOHEXADIENE-1-CARBOXYLATE SYNTHASE"/>
    <property type="match status" value="1"/>
</dbReference>
<keyword evidence="9" id="KW-1185">Reference proteome</keyword>
<dbReference type="InterPro" id="IPR000073">
    <property type="entry name" value="AB_hydrolase_1"/>
</dbReference>
<organism evidence="7">
    <name type="scientific">Coralloluteibacterium stylophorae</name>
    <dbReference type="NCBI Taxonomy" id="1776034"/>
    <lineage>
        <taxon>Bacteria</taxon>
        <taxon>Pseudomonadati</taxon>
        <taxon>Pseudomonadota</taxon>
        <taxon>Gammaproteobacteria</taxon>
        <taxon>Lysobacterales</taxon>
        <taxon>Lysobacteraceae</taxon>
        <taxon>Coralloluteibacterium</taxon>
    </lineage>
</organism>
<name>A0A8J7VQ82_9GAMM</name>
<dbReference type="InterPro" id="IPR029058">
    <property type="entry name" value="AB_hydrolase_fold"/>
</dbReference>
<dbReference type="Gene3D" id="3.40.50.1820">
    <property type="entry name" value="alpha/beta hydrolase"/>
    <property type="match status" value="1"/>
</dbReference>
<evidence type="ECO:0000313" key="8">
    <source>
        <dbReference type="EMBL" id="MBS7456858.1"/>
    </source>
</evidence>
<dbReference type="SUPFAM" id="SSF53474">
    <property type="entry name" value="alpha/beta-Hydrolases"/>
    <property type="match status" value="1"/>
</dbReference>
<comment type="caution">
    <text evidence="7">The sequence shown here is derived from an EMBL/GenBank/DDBJ whole genome shotgun (WGS) entry which is preliminary data.</text>
</comment>